<dbReference type="PANTHER" id="PTHR30519">
    <property type="entry name" value="5-METHYLTETRAHYDROPTEROYLTRIGLUTAMATE--HOMOCYSTEINE METHYLTRANSFERASE"/>
    <property type="match status" value="1"/>
</dbReference>
<dbReference type="STRING" id="55758.MBFIL_18800"/>
<comment type="cofactor">
    <cofactor evidence="1">
        <name>Zn(2+)</name>
        <dbReference type="ChEBI" id="CHEBI:29105"/>
    </cofactor>
</comment>
<sequence>MGVIVLSTVVGSYPVHFNEKNTINKLSSTLGLYDPYKPAIFHAVESQLKAGIDIISDGQVRGDMVTIFAKNIPGFKSNGNSFEINSKIQKPNKHIGVNDLKIAINFMDDFLENSDLPEHEKEKKGVKGIVTGPYTLIQSSSLGNAYKNKDDAIMDLAIVLRDECLALEEVGAKLIQIDEPFFSTAKPKNKSQDSFFGVNKEHILKKAIDLITCDISIPVSIHCCGDISNIISELATFNVDIIDIEIAGFLSNIEVMENHLSELKGKKIGWGSIDTKNPLVGSIEDIAKIIEKGIDLFGLENLYIDPDCGMRLLNGDIAFSKLENMVKAMKSLE</sequence>
<keyword evidence="2" id="KW-0479">Metal-binding</keyword>
<dbReference type="GO" id="GO:0008270">
    <property type="term" value="F:zinc ion binding"/>
    <property type="evidence" value="ECO:0007669"/>
    <property type="project" value="InterPro"/>
</dbReference>
<evidence type="ECO:0000256" key="2">
    <source>
        <dbReference type="ARBA" id="ARBA00022723"/>
    </source>
</evidence>
<dbReference type="GO" id="GO:0032259">
    <property type="term" value="P:methylation"/>
    <property type="evidence" value="ECO:0007669"/>
    <property type="project" value="UniProtKB-KW"/>
</dbReference>
<proteinExistence type="predicted"/>
<evidence type="ECO:0000259" key="4">
    <source>
        <dbReference type="Pfam" id="PF01717"/>
    </source>
</evidence>
<dbReference type="Proteomes" id="UP000077066">
    <property type="component" value="Unassembled WGS sequence"/>
</dbReference>
<accession>A0A165Z1J4</accession>
<dbReference type="InterPro" id="IPR002629">
    <property type="entry name" value="Met_Synth_C/arc"/>
</dbReference>
<evidence type="ECO:0000256" key="3">
    <source>
        <dbReference type="ARBA" id="ARBA00022833"/>
    </source>
</evidence>
<name>A0A165Z1J4_9EURY</name>
<reference evidence="5 6" key="1">
    <citation type="submission" date="2016-04" db="EMBL/GenBank/DDBJ databases">
        <title>Genome sequence of Methanobrevibacter filiformis DSM 11501.</title>
        <authorList>
            <person name="Poehlein A."/>
            <person name="Seedorf H."/>
            <person name="Daniel R."/>
        </authorList>
    </citation>
    <scope>NUCLEOTIDE SEQUENCE [LARGE SCALE GENOMIC DNA]</scope>
    <source>
        <strain evidence="5 6">DSM 11501</strain>
    </source>
</reference>
<evidence type="ECO:0000313" key="5">
    <source>
        <dbReference type="EMBL" id="KZX10131.1"/>
    </source>
</evidence>
<dbReference type="EC" id="2.1.1.14" evidence="5"/>
<evidence type="ECO:0000256" key="1">
    <source>
        <dbReference type="ARBA" id="ARBA00001947"/>
    </source>
</evidence>
<dbReference type="EMBL" id="LWMT01000285">
    <property type="protein sequence ID" value="KZX10131.1"/>
    <property type="molecule type" value="Genomic_DNA"/>
</dbReference>
<dbReference type="NCBIfam" id="NF002119">
    <property type="entry name" value="PRK00957.1"/>
    <property type="match status" value="1"/>
</dbReference>
<dbReference type="CDD" id="cd03311">
    <property type="entry name" value="CIMS_C_terminal_like"/>
    <property type="match status" value="1"/>
</dbReference>
<keyword evidence="5" id="KW-0808">Transferase</keyword>
<feature type="domain" description="Cobalamin-independent methionine synthase MetE C-terminal/archaeal" evidence="4">
    <location>
        <begin position="7"/>
        <end position="330"/>
    </location>
</feature>
<dbReference type="InterPro" id="IPR038071">
    <property type="entry name" value="UROD/MetE-like_sf"/>
</dbReference>
<gene>
    <name evidence="5" type="primary">metE</name>
    <name evidence="5" type="ORF">MBFIL_18800</name>
</gene>
<dbReference type="Gene3D" id="3.20.20.210">
    <property type="match status" value="1"/>
</dbReference>
<dbReference type="Pfam" id="PF01717">
    <property type="entry name" value="Meth_synt_2"/>
    <property type="match status" value="1"/>
</dbReference>
<protein>
    <submittedName>
        <fullName evidence="5">5-methyltetrahydropteroyltriglutamate--homocysteine methyltransferase</fullName>
        <ecNumber evidence="5">2.1.1.14</ecNumber>
    </submittedName>
</protein>
<dbReference type="GO" id="GO:0003871">
    <property type="term" value="F:5-methyltetrahydropteroyltriglutamate-homocysteine S-methyltransferase activity"/>
    <property type="evidence" value="ECO:0007669"/>
    <property type="project" value="UniProtKB-EC"/>
</dbReference>
<evidence type="ECO:0000313" key="6">
    <source>
        <dbReference type="Proteomes" id="UP000077066"/>
    </source>
</evidence>
<keyword evidence="6" id="KW-1185">Reference proteome</keyword>
<organism evidence="5 6">
    <name type="scientific">Methanobrevibacter filiformis</name>
    <dbReference type="NCBI Taxonomy" id="55758"/>
    <lineage>
        <taxon>Archaea</taxon>
        <taxon>Methanobacteriati</taxon>
        <taxon>Methanobacteriota</taxon>
        <taxon>Methanomada group</taxon>
        <taxon>Methanobacteria</taxon>
        <taxon>Methanobacteriales</taxon>
        <taxon>Methanobacteriaceae</taxon>
        <taxon>Methanobrevibacter</taxon>
    </lineage>
</organism>
<comment type="caution">
    <text evidence="5">The sequence shown here is derived from an EMBL/GenBank/DDBJ whole genome shotgun (WGS) entry which is preliminary data.</text>
</comment>
<dbReference type="PATRIC" id="fig|55758.3.peg.2098"/>
<keyword evidence="3" id="KW-0862">Zinc</keyword>
<dbReference type="GO" id="GO:0009086">
    <property type="term" value="P:methionine biosynthetic process"/>
    <property type="evidence" value="ECO:0007669"/>
    <property type="project" value="InterPro"/>
</dbReference>
<dbReference type="SUPFAM" id="SSF51726">
    <property type="entry name" value="UROD/MetE-like"/>
    <property type="match status" value="1"/>
</dbReference>
<keyword evidence="5" id="KW-0489">Methyltransferase</keyword>
<dbReference type="AlphaFoldDB" id="A0A165Z1J4"/>